<protein>
    <recommendedName>
        <fullName evidence="3 11">Probable thymidylate kinase</fullName>
        <ecNumber evidence="2 11">2.7.4.9</ecNumber>
    </recommendedName>
    <alternativeName>
        <fullName evidence="9 11">dTMP kinase</fullName>
    </alternativeName>
</protein>
<dbReference type="PANTHER" id="PTHR10344:SF4">
    <property type="entry name" value="UMP-CMP KINASE 2, MITOCHONDRIAL"/>
    <property type="match status" value="1"/>
</dbReference>
<evidence type="ECO:0000256" key="1">
    <source>
        <dbReference type="ARBA" id="ARBA00009776"/>
    </source>
</evidence>
<organism evidence="13">
    <name type="scientific">uncultured marine group II/III euryarchaeote KM3_18_A05</name>
    <dbReference type="NCBI Taxonomy" id="1457955"/>
    <lineage>
        <taxon>Archaea</taxon>
        <taxon>Methanobacteriati</taxon>
        <taxon>Methanobacteriota</taxon>
        <taxon>environmental samples</taxon>
    </lineage>
</organism>
<gene>
    <name evidence="11 13" type="primary">tmk</name>
</gene>
<reference evidence="13" key="1">
    <citation type="journal article" date="2014" name="Genome Biol. Evol.">
        <title>Pangenome evidence for extensive interdomain horizontal transfer affecting lineage core and shell genes in uncultured planktonic thaumarchaeota and euryarchaeota.</title>
        <authorList>
            <person name="Deschamps P."/>
            <person name="Zivanovic Y."/>
            <person name="Moreira D."/>
            <person name="Rodriguez-Valera F."/>
            <person name="Lopez-Garcia P."/>
        </authorList>
    </citation>
    <scope>NUCLEOTIDE SEQUENCE</scope>
</reference>
<dbReference type="GO" id="GO:0005524">
    <property type="term" value="F:ATP binding"/>
    <property type="evidence" value="ECO:0007669"/>
    <property type="project" value="UniProtKB-UniRule"/>
</dbReference>
<dbReference type="Pfam" id="PF02223">
    <property type="entry name" value="Thymidylate_kin"/>
    <property type="match status" value="1"/>
</dbReference>
<evidence type="ECO:0000256" key="4">
    <source>
        <dbReference type="ARBA" id="ARBA00022679"/>
    </source>
</evidence>
<dbReference type="GO" id="GO:0006233">
    <property type="term" value="P:dTDP biosynthetic process"/>
    <property type="evidence" value="ECO:0007669"/>
    <property type="project" value="InterPro"/>
</dbReference>
<sequence length="454" mass="50819">MYLITIEGGDGSGKGIATKMLEEILLEEFTFSDIWVTGEPRRDHPLGKLAVDSVRTGEAGPVKEASLFAADRLDHSHAWILPRLKQGKAVISERNVHSSLVYQGIVGKIGLTEVARLNSAACIPDLCLWVDCDPIVALRRITHGTLREAVMDKQEYFETDELQQKIRVGYATLLGGDVSMPKPFNKGVVVGPILNDGTKADLRRKIQQEVRKFLHRHPTPLNIDAEDVERVMLEKALKGERGQTTLKVMDTSPKRSSKNWLHGEKPWQVMKHANSLYQEAYDAIPDEKSRNIPKTSISHTVISVIGTLSLLPGAEASSLRKWFGPVRVVSSRHTHRMLKFFHEQSGWVRTHKPLKGKDAARSELRAEWQAFGRLGLVIWPLKEEFAKWQDENPDGQWRNSLSAIVGKNPSAEMIQAMENCVARLAILGSGMADVVPPSNVAEFRKWWRQGPVSS</sequence>
<keyword evidence="4 11" id="KW-0808">Transferase</keyword>
<accession>A0A075GQC4</accession>
<comment type="caution">
    <text evidence="11">Lacks conserved residue(s) required for the propagation of feature annotation.</text>
</comment>
<dbReference type="HAMAP" id="MF_00165">
    <property type="entry name" value="Thymidylate_kinase"/>
    <property type="match status" value="1"/>
</dbReference>
<evidence type="ECO:0000256" key="9">
    <source>
        <dbReference type="ARBA" id="ARBA00029962"/>
    </source>
</evidence>
<evidence type="ECO:0000256" key="6">
    <source>
        <dbReference type="ARBA" id="ARBA00022741"/>
    </source>
</evidence>
<keyword evidence="8 11" id="KW-0067">ATP-binding</keyword>
<evidence type="ECO:0000259" key="12">
    <source>
        <dbReference type="Pfam" id="PF02223"/>
    </source>
</evidence>
<evidence type="ECO:0000256" key="5">
    <source>
        <dbReference type="ARBA" id="ARBA00022727"/>
    </source>
</evidence>
<dbReference type="EC" id="2.7.4.9" evidence="2 11"/>
<dbReference type="CDD" id="cd01672">
    <property type="entry name" value="TMPK"/>
    <property type="match status" value="1"/>
</dbReference>
<evidence type="ECO:0000256" key="10">
    <source>
        <dbReference type="ARBA" id="ARBA00048743"/>
    </source>
</evidence>
<proteinExistence type="inferred from homology"/>
<dbReference type="GO" id="GO:0004798">
    <property type="term" value="F:dTMP kinase activity"/>
    <property type="evidence" value="ECO:0007669"/>
    <property type="project" value="UniProtKB-UniRule"/>
</dbReference>
<dbReference type="InterPro" id="IPR027417">
    <property type="entry name" value="P-loop_NTPase"/>
</dbReference>
<dbReference type="GO" id="GO:0005737">
    <property type="term" value="C:cytoplasm"/>
    <property type="evidence" value="ECO:0007669"/>
    <property type="project" value="TreeGrafter"/>
</dbReference>
<evidence type="ECO:0000313" key="13">
    <source>
        <dbReference type="EMBL" id="AIF05959.1"/>
    </source>
</evidence>
<keyword evidence="5 11" id="KW-0545">Nucleotide biosynthesis</keyword>
<evidence type="ECO:0000256" key="2">
    <source>
        <dbReference type="ARBA" id="ARBA00012980"/>
    </source>
</evidence>
<evidence type="ECO:0000256" key="3">
    <source>
        <dbReference type="ARBA" id="ARBA00013355"/>
    </source>
</evidence>
<dbReference type="SUPFAM" id="SSF52540">
    <property type="entry name" value="P-loop containing nucleoside triphosphate hydrolases"/>
    <property type="match status" value="1"/>
</dbReference>
<comment type="catalytic activity">
    <reaction evidence="10 11">
        <text>dTMP + ATP = dTDP + ADP</text>
        <dbReference type="Rhea" id="RHEA:13517"/>
        <dbReference type="ChEBI" id="CHEBI:30616"/>
        <dbReference type="ChEBI" id="CHEBI:58369"/>
        <dbReference type="ChEBI" id="CHEBI:63528"/>
        <dbReference type="ChEBI" id="CHEBI:456216"/>
        <dbReference type="EC" id="2.7.4.9"/>
    </reaction>
</comment>
<dbReference type="GO" id="GO:0006235">
    <property type="term" value="P:dTTP biosynthetic process"/>
    <property type="evidence" value="ECO:0007669"/>
    <property type="project" value="UniProtKB-UniRule"/>
</dbReference>
<dbReference type="InterPro" id="IPR018094">
    <property type="entry name" value="Thymidylate_kinase"/>
</dbReference>
<dbReference type="EMBL" id="KF900755">
    <property type="protein sequence ID" value="AIF05959.1"/>
    <property type="molecule type" value="Genomic_DNA"/>
</dbReference>
<evidence type="ECO:0000256" key="8">
    <source>
        <dbReference type="ARBA" id="ARBA00022840"/>
    </source>
</evidence>
<evidence type="ECO:0000256" key="11">
    <source>
        <dbReference type="HAMAP-Rule" id="MF_00165"/>
    </source>
</evidence>
<dbReference type="InterPro" id="IPR039430">
    <property type="entry name" value="Thymidylate_kin-like_dom"/>
</dbReference>
<name>A0A075GQC4_9EURY</name>
<dbReference type="GO" id="GO:0006227">
    <property type="term" value="P:dUDP biosynthetic process"/>
    <property type="evidence" value="ECO:0007669"/>
    <property type="project" value="TreeGrafter"/>
</dbReference>
<dbReference type="PANTHER" id="PTHR10344">
    <property type="entry name" value="THYMIDYLATE KINASE"/>
    <property type="match status" value="1"/>
</dbReference>
<keyword evidence="6 11" id="KW-0547">Nucleotide-binding</keyword>
<dbReference type="AlphaFoldDB" id="A0A075GQC4"/>
<comment type="similarity">
    <text evidence="1 11">Belongs to the thymidylate kinase family.</text>
</comment>
<dbReference type="NCBIfam" id="TIGR00041">
    <property type="entry name" value="DTMP_kinase"/>
    <property type="match status" value="1"/>
</dbReference>
<keyword evidence="7 11" id="KW-0418">Kinase</keyword>
<feature type="domain" description="Thymidylate kinase-like" evidence="12">
    <location>
        <begin position="6"/>
        <end position="169"/>
    </location>
</feature>
<dbReference type="Gene3D" id="3.40.50.300">
    <property type="entry name" value="P-loop containing nucleotide triphosphate hydrolases"/>
    <property type="match status" value="1"/>
</dbReference>
<evidence type="ECO:0000256" key="7">
    <source>
        <dbReference type="ARBA" id="ARBA00022777"/>
    </source>
</evidence>